<gene>
    <name evidence="8" type="ORF">CEK71_04895</name>
</gene>
<keyword evidence="9" id="KW-1185">Reference proteome</keyword>
<evidence type="ECO:0000256" key="2">
    <source>
        <dbReference type="ARBA" id="ARBA00022475"/>
    </source>
</evidence>
<evidence type="ECO:0000313" key="9">
    <source>
        <dbReference type="Proteomes" id="UP000197019"/>
    </source>
</evidence>
<dbReference type="Pfam" id="PF00884">
    <property type="entry name" value="Sulfatase"/>
    <property type="match status" value="1"/>
</dbReference>
<evidence type="ECO:0000256" key="5">
    <source>
        <dbReference type="ARBA" id="ARBA00023136"/>
    </source>
</evidence>
<feature type="transmembrane region" description="Helical" evidence="6">
    <location>
        <begin position="6"/>
        <end position="24"/>
    </location>
</feature>
<reference evidence="8 9" key="1">
    <citation type="submission" date="2017-06" db="EMBL/GenBank/DDBJ databases">
        <title>Genome Sequencing of the methanotroph Methylovulum psychrotolerants str. HV10-M2 isolated from a high-altitude environment.</title>
        <authorList>
            <person name="Mateos-Rivera A."/>
        </authorList>
    </citation>
    <scope>NUCLEOTIDE SEQUENCE [LARGE SCALE GENOMIC DNA]</scope>
    <source>
        <strain evidence="8 9">HV10_M2</strain>
    </source>
</reference>
<dbReference type="AlphaFoldDB" id="A0A1Z4BVY9"/>
<dbReference type="InterPro" id="IPR050448">
    <property type="entry name" value="OpgB/LTA_synthase_biosynth"/>
</dbReference>
<protein>
    <recommendedName>
        <fullName evidence="7">Sulfatase N-terminal domain-containing protein</fullName>
    </recommendedName>
</protein>
<dbReference type="InterPro" id="IPR000917">
    <property type="entry name" value="Sulfatase_N"/>
</dbReference>
<comment type="subcellular location">
    <subcellularLocation>
        <location evidence="1">Cell membrane</location>
        <topology evidence="1">Multi-pass membrane protein</topology>
    </subcellularLocation>
</comment>
<dbReference type="CDD" id="cd16015">
    <property type="entry name" value="LTA_synthase"/>
    <property type="match status" value="1"/>
</dbReference>
<dbReference type="InterPro" id="IPR017850">
    <property type="entry name" value="Alkaline_phosphatase_core_sf"/>
</dbReference>
<accession>A0A1Z4BVY9</accession>
<dbReference type="OrthoDB" id="5363296at2"/>
<keyword evidence="4 6" id="KW-1133">Transmembrane helix</keyword>
<keyword evidence="3 6" id="KW-0812">Transmembrane</keyword>
<dbReference type="KEGG" id="mpsy:CEK71_04895"/>
<dbReference type="GO" id="GO:0005886">
    <property type="term" value="C:plasma membrane"/>
    <property type="evidence" value="ECO:0007669"/>
    <property type="project" value="UniProtKB-SubCell"/>
</dbReference>
<keyword evidence="5 6" id="KW-0472">Membrane</keyword>
<organism evidence="8 9">
    <name type="scientific">Methylovulum psychrotolerans</name>
    <dbReference type="NCBI Taxonomy" id="1704499"/>
    <lineage>
        <taxon>Bacteria</taxon>
        <taxon>Pseudomonadati</taxon>
        <taxon>Pseudomonadota</taxon>
        <taxon>Gammaproteobacteria</taxon>
        <taxon>Methylococcales</taxon>
        <taxon>Methylococcaceae</taxon>
        <taxon>Methylovulum</taxon>
    </lineage>
</organism>
<feature type="transmembrane region" description="Helical" evidence="6">
    <location>
        <begin position="141"/>
        <end position="161"/>
    </location>
</feature>
<dbReference type="Gene3D" id="3.40.720.10">
    <property type="entry name" value="Alkaline Phosphatase, subunit A"/>
    <property type="match status" value="1"/>
</dbReference>
<dbReference type="RefSeq" id="WP_088618337.1">
    <property type="nucleotide sequence ID" value="NZ_CP022129.1"/>
</dbReference>
<evidence type="ECO:0000313" key="8">
    <source>
        <dbReference type="EMBL" id="ASF45455.1"/>
    </source>
</evidence>
<dbReference type="Proteomes" id="UP000197019">
    <property type="component" value="Chromosome"/>
</dbReference>
<dbReference type="EMBL" id="CP022129">
    <property type="protein sequence ID" value="ASF45455.1"/>
    <property type="molecule type" value="Genomic_DNA"/>
</dbReference>
<evidence type="ECO:0000256" key="3">
    <source>
        <dbReference type="ARBA" id="ARBA00022692"/>
    </source>
</evidence>
<feature type="transmembrane region" description="Helical" evidence="6">
    <location>
        <begin position="36"/>
        <end position="57"/>
    </location>
</feature>
<dbReference type="PANTHER" id="PTHR47371">
    <property type="entry name" value="LIPOTEICHOIC ACID SYNTHASE"/>
    <property type="match status" value="1"/>
</dbReference>
<sequence length="508" mass="56668">MIISLVLSPLLVGLAVSFLLEQTLTPKPRPVWQRPFVSTLIHSGLWGLGFAVLLLILQRPWFAVVNLLAFQLLLVLVNHAKFASLREPFICQDFEYFTDAIKHPRLYLPFFGIARTVAATLGFGGAFAIGLVLEPSLLDALPLWGFLGLVAVLGLASLQLLRWVGPRLPALSYQPAEDLTALGQWAFFYGYGRMEHLNRELDCQASPFRQPPPIAPERLAHIVTVQSESFFDPRGLSATIKRSVLAHFDASQASACQYGRLQVPAWGANTVRTESGFFTGLTPAQWGIHQFNPYRLLVDYSLPNVVAYLKQAGYRTLCIHPYHASFYQRDQVFPRLGFDEFIDLSRFSEAQKCGQFTGDLAVADTIQTLLSTAEQPLFIFVITMENHGPLHLEQPPADAAAYYDTAPETGCNDLSVYLYHLHNADLMIKQLKDSLAASPRPGLLCWYGDHVPIMASVYQRFGEPDGRTDYFLWHTENTAAPRQQDLPIDKLAEAMLDYAGLRVAGEAV</sequence>
<feature type="transmembrane region" description="Helical" evidence="6">
    <location>
        <begin position="63"/>
        <end position="85"/>
    </location>
</feature>
<keyword evidence="2" id="KW-1003">Cell membrane</keyword>
<proteinExistence type="predicted"/>
<evidence type="ECO:0000256" key="1">
    <source>
        <dbReference type="ARBA" id="ARBA00004651"/>
    </source>
</evidence>
<evidence type="ECO:0000256" key="6">
    <source>
        <dbReference type="SAM" id="Phobius"/>
    </source>
</evidence>
<dbReference type="PANTHER" id="PTHR47371:SF3">
    <property type="entry name" value="PHOSPHOGLYCEROL TRANSFERASE I"/>
    <property type="match status" value="1"/>
</dbReference>
<feature type="transmembrane region" description="Helical" evidence="6">
    <location>
        <begin position="106"/>
        <end position="129"/>
    </location>
</feature>
<name>A0A1Z4BVY9_9GAMM</name>
<evidence type="ECO:0000259" key="7">
    <source>
        <dbReference type="Pfam" id="PF00884"/>
    </source>
</evidence>
<evidence type="ECO:0000256" key="4">
    <source>
        <dbReference type="ARBA" id="ARBA00022989"/>
    </source>
</evidence>
<feature type="domain" description="Sulfatase N-terminal" evidence="7">
    <location>
        <begin position="221"/>
        <end position="500"/>
    </location>
</feature>
<dbReference type="SUPFAM" id="SSF53649">
    <property type="entry name" value="Alkaline phosphatase-like"/>
    <property type="match status" value="1"/>
</dbReference>